<evidence type="ECO:0000313" key="3">
    <source>
        <dbReference type="Proteomes" id="UP000223071"/>
    </source>
</evidence>
<gene>
    <name evidence="2" type="ORF">A9A59_0829</name>
</gene>
<comment type="caution">
    <text evidence="2">The sequence shown here is derived from an EMBL/GenBank/DDBJ whole genome shotgun (WGS) entry which is preliminary data.</text>
</comment>
<feature type="domain" description="NYN" evidence="1">
    <location>
        <begin position="13"/>
        <end position="163"/>
    </location>
</feature>
<keyword evidence="3" id="KW-1185">Reference proteome</keyword>
<dbReference type="PANTHER" id="PTHR35811:SF1">
    <property type="entry name" value="HTH OST-TYPE DOMAIN-CONTAINING PROTEIN"/>
    <property type="match status" value="1"/>
</dbReference>
<organism evidence="2 3">
    <name type="scientific">Tepidiforma thermophila (strain KCTC 52669 / CGMCC 1.13589 / G233)</name>
    <dbReference type="NCBI Taxonomy" id="2761530"/>
    <lineage>
        <taxon>Bacteria</taxon>
        <taxon>Bacillati</taxon>
        <taxon>Chloroflexota</taxon>
        <taxon>Tepidiformia</taxon>
        <taxon>Tepidiformales</taxon>
        <taxon>Tepidiformaceae</taxon>
        <taxon>Tepidiforma</taxon>
    </lineage>
</organism>
<dbReference type="EMBL" id="PDJQ01000001">
    <property type="protein sequence ID" value="PFG73627.1"/>
    <property type="molecule type" value="Genomic_DNA"/>
</dbReference>
<evidence type="ECO:0000259" key="1">
    <source>
        <dbReference type="Pfam" id="PF01936"/>
    </source>
</evidence>
<dbReference type="AlphaFoldDB" id="A0A2A9HC95"/>
<dbReference type="RefSeq" id="WP_165772488.1">
    <property type="nucleotide sequence ID" value="NZ_PDJQ01000001.1"/>
</dbReference>
<dbReference type="Pfam" id="PF01936">
    <property type="entry name" value="NYN"/>
    <property type="match status" value="1"/>
</dbReference>
<reference evidence="2 3" key="1">
    <citation type="submission" date="2017-09" db="EMBL/GenBank/DDBJ databases">
        <title>Sequencing the genomes of two abundant thermophiles in Great Basin hot springs: Thermocrinis jamiesonii and novel Chloroflexi Thermoflexus hugenholtzii.</title>
        <authorList>
            <person name="Hedlund B."/>
        </authorList>
    </citation>
    <scope>NUCLEOTIDE SEQUENCE [LARGE SCALE GENOMIC DNA]</scope>
    <source>
        <strain evidence="2 3">G233</strain>
    </source>
</reference>
<dbReference type="CDD" id="cd11297">
    <property type="entry name" value="PIN_LabA-like_N_1"/>
    <property type="match status" value="1"/>
</dbReference>
<sequence>MRDGGNGPGHDDVALLVDWENLKFSLMQRNRRPNVTALREAAERFGRVAYARAYADWMDPVQAGDPASLYTAGLEPVYVLTRRYTTAEGEARIQNSVDVKLAVDCVEASHLYPNIGTFVIASGDHSFFHVVMLLRARGKRVVVIGVSWATSAQLVQQADVVLYYDLDVEPEVDRAAATPVREPAAVEKIEPRLAAAAARALELAQAKGPVSAEPREVAEVLKQILAIVEDFRTNGRDLPLSLVGQELQKRMPQADFQRLARGRAGDFARALHESGLLMMVNADFTDWLFLPNERTEAIERPRNVGQELAKYDYAKFNYNDLTEEQRRAVIVAIHDERNKPGVGWLTFNRIVDTLKPVVRREESDVKNLVNSMLSWGVLRVGEERTGHSPETGQTYQYKTFELDLQNPDVRRALHLE</sequence>
<accession>A0A2A9HC95</accession>
<protein>
    <submittedName>
        <fullName evidence="2">Uncharacterized LabA/DUF88 family protein</fullName>
    </submittedName>
</protein>
<proteinExistence type="predicted"/>
<dbReference type="GO" id="GO:0004540">
    <property type="term" value="F:RNA nuclease activity"/>
    <property type="evidence" value="ECO:0007669"/>
    <property type="project" value="InterPro"/>
</dbReference>
<evidence type="ECO:0000313" key="2">
    <source>
        <dbReference type="EMBL" id="PFG73627.1"/>
    </source>
</evidence>
<name>A0A2A9HC95_TEPT2</name>
<dbReference type="InterPro" id="IPR021139">
    <property type="entry name" value="NYN"/>
</dbReference>
<dbReference type="Gene3D" id="3.40.50.1010">
    <property type="entry name" value="5'-nuclease"/>
    <property type="match status" value="1"/>
</dbReference>
<dbReference type="PANTHER" id="PTHR35811">
    <property type="entry name" value="SLR1870 PROTEIN"/>
    <property type="match status" value="1"/>
</dbReference>
<dbReference type="Proteomes" id="UP000223071">
    <property type="component" value="Unassembled WGS sequence"/>
</dbReference>